<dbReference type="SUPFAM" id="SSF56349">
    <property type="entry name" value="DNA breaking-rejoining enzymes"/>
    <property type="match status" value="1"/>
</dbReference>
<evidence type="ECO:0000259" key="7">
    <source>
        <dbReference type="PROSITE" id="PS51898"/>
    </source>
</evidence>
<keyword evidence="3 5" id="KW-0238">DNA-binding</keyword>
<dbReference type="InterPro" id="IPR002104">
    <property type="entry name" value="Integrase_catalytic"/>
</dbReference>
<protein>
    <submittedName>
        <fullName evidence="9">Integrase</fullName>
    </submittedName>
</protein>
<keyword evidence="4" id="KW-0233">DNA recombination</keyword>
<dbReference type="GO" id="GO:0003677">
    <property type="term" value="F:DNA binding"/>
    <property type="evidence" value="ECO:0007669"/>
    <property type="project" value="UniProtKB-UniRule"/>
</dbReference>
<dbReference type="AlphaFoldDB" id="A0A2A2GMX5"/>
<evidence type="ECO:0000256" key="6">
    <source>
        <dbReference type="SAM" id="MobiDB-lite"/>
    </source>
</evidence>
<evidence type="ECO:0000256" key="5">
    <source>
        <dbReference type="PROSITE-ProRule" id="PRU01248"/>
    </source>
</evidence>
<dbReference type="GO" id="GO:0015074">
    <property type="term" value="P:DNA integration"/>
    <property type="evidence" value="ECO:0007669"/>
    <property type="project" value="UniProtKB-KW"/>
</dbReference>
<dbReference type="OrthoDB" id="7222937at2"/>
<dbReference type="Gene3D" id="1.10.150.130">
    <property type="match status" value="1"/>
</dbReference>
<evidence type="ECO:0000259" key="8">
    <source>
        <dbReference type="PROSITE" id="PS51900"/>
    </source>
</evidence>
<dbReference type="InterPro" id="IPR050808">
    <property type="entry name" value="Phage_Integrase"/>
</dbReference>
<dbReference type="InterPro" id="IPR004107">
    <property type="entry name" value="Integrase_SAM-like_N"/>
</dbReference>
<dbReference type="PROSITE" id="PS51898">
    <property type="entry name" value="TYR_RECOMBINASE"/>
    <property type="match status" value="1"/>
</dbReference>
<comment type="similarity">
    <text evidence="1">Belongs to the 'phage' integrase family.</text>
</comment>
<keyword evidence="10" id="KW-1185">Reference proteome</keyword>
<feature type="domain" description="Core-binding (CB)" evidence="8">
    <location>
        <begin position="138"/>
        <end position="224"/>
    </location>
</feature>
<dbReference type="PROSITE" id="PS51900">
    <property type="entry name" value="CB"/>
    <property type="match status" value="1"/>
</dbReference>
<evidence type="ECO:0000256" key="1">
    <source>
        <dbReference type="ARBA" id="ARBA00008857"/>
    </source>
</evidence>
<dbReference type="GO" id="GO:0006310">
    <property type="term" value="P:DNA recombination"/>
    <property type="evidence" value="ECO:0007669"/>
    <property type="project" value="UniProtKB-KW"/>
</dbReference>
<evidence type="ECO:0000256" key="3">
    <source>
        <dbReference type="ARBA" id="ARBA00023125"/>
    </source>
</evidence>
<dbReference type="RefSeq" id="WP_095638675.1">
    <property type="nucleotide sequence ID" value="NZ_NSJZ01000001.1"/>
</dbReference>
<comment type="caution">
    <text evidence="9">The sequence shown here is derived from an EMBL/GenBank/DDBJ whole genome shotgun (WGS) entry which is preliminary data.</text>
</comment>
<dbReference type="InterPro" id="IPR010998">
    <property type="entry name" value="Integrase_recombinase_N"/>
</dbReference>
<organism evidence="9 10">
    <name type="scientific">Paracoccus salipaludis</name>
    <dbReference type="NCBI Taxonomy" id="2032623"/>
    <lineage>
        <taxon>Bacteria</taxon>
        <taxon>Pseudomonadati</taxon>
        <taxon>Pseudomonadota</taxon>
        <taxon>Alphaproteobacteria</taxon>
        <taxon>Rhodobacterales</taxon>
        <taxon>Paracoccaceae</taxon>
        <taxon>Paracoccus</taxon>
    </lineage>
</organism>
<evidence type="ECO:0000313" key="10">
    <source>
        <dbReference type="Proteomes" id="UP000218023"/>
    </source>
</evidence>
<dbReference type="PANTHER" id="PTHR30629:SF2">
    <property type="entry name" value="PROPHAGE INTEGRASE INTS-RELATED"/>
    <property type="match status" value="1"/>
</dbReference>
<dbReference type="Gene3D" id="1.10.443.10">
    <property type="entry name" value="Intergrase catalytic core"/>
    <property type="match status" value="1"/>
</dbReference>
<sequence>MAGQVRHLKVKGGRFYARVAVPKSVQATLGRTELVTPIGGERRAAMSLSRSVYANRLRLAVAGAVELEELEALIGYAADDLDRKGLAPKVPRAELLRALAEVHLDALAVAEGRDEGRIRTPEPTSPLLTQPEPGNDDAPPVPLKKLFREYLASRQALGKHKDGARQWENAVVDLAKFVGHSDTRQITKRNLLDWRDHLLKSGKSAKTVANGYLAAVRAVFRWAYENDRLPSNEAETVRQEVPKVQRSRERGYTTVEAVKVLKAATSYAPPVTDNPANRESAAITAAKRWLPVLGAFTGARPAELAQLRKQDVREEDGRWIIRISPDAGSVKAGDYRDVPLHPQVIELGFAAFAQGAKEGPLFHNGTKPERFLASARATAGRVSQWLQEKELVPAGVQPSHGWRHRFKTVAREIGADPRVVDAIQGHASKTAGDDYGDVSIAAKLRVIDALPSYKFTAG</sequence>
<dbReference type="Pfam" id="PF02899">
    <property type="entry name" value="Phage_int_SAM_1"/>
    <property type="match status" value="1"/>
</dbReference>
<evidence type="ECO:0000256" key="2">
    <source>
        <dbReference type="ARBA" id="ARBA00022908"/>
    </source>
</evidence>
<accession>A0A2A2GMX5</accession>
<proteinExistence type="inferred from homology"/>
<dbReference type="InterPro" id="IPR011010">
    <property type="entry name" value="DNA_brk_join_enz"/>
</dbReference>
<evidence type="ECO:0000256" key="4">
    <source>
        <dbReference type="ARBA" id="ARBA00023172"/>
    </source>
</evidence>
<dbReference type="InterPro" id="IPR044068">
    <property type="entry name" value="CB"/>
</dbReference>
<feature type="region of interest" description="Disordered" evidence="6">
    <location>
        <begin position="113"/>
        <end position="140"/>
    </location>
</feature>
<dbReference type="Pfam" id="PF00589">
    <property type="entry name" value="Phage_integrase"/>
    <property type="match status" value="1"/>
</dbReference>
<evidence type="ECO:0000313" key="9">
    <source>
        <dbReference type="EMBL" id="PAU98956.1"/>
    </source>
</evidence>
<dbReference type="Proteomes" id="UP000218023">
    <property type="component" value="Unassembled WGS sequence"/>
</dbReference>
<keyword evidence="2" id="KW-0229">DNA integration</keyword>
<dbReference type="EMBL" id="NSJZ01000001">
    <property type="protein sequence ID" value="PAU98956.1"/>
    <property type="molecule type" value="Genomic_DNA"/>
</dbReference>
<reference evidence="9 10" key="1">
    <citation type="submission" date="2017-09" db="EMBL/GenBank/DDBJ databases">
        <title>Paracoccus alkalisoli sp. nov., isolated from saline alkaline soil.</title>
        <authorList>
            <person name="Dong X."/>
            <person name="Zhang G."/>
        </authorList>
    </citation>
    <scope>NUCLEOTIDE SEQUENCE [LARGE SCALE GENOMIC DNA]</scope>
    <source>
        <strain evidence="9 10">WN007</strain>
    </source>
</reference>
<dbReference type="PANTHER" id="PTHR30629">
    <property type="entry name" value="PROPHAGE INTEGRASE"/>
    <property type="match status" value="1"/>
</dbReference>
<name>A0A2A2GMX5_9RHOB</name>
<gene>
    <name evidence="9" type="ORF">CK240_02175</name>
</gene>
<feature type="domain" description="Tyr recombinase" evidence="7">
    <location>
        <begin position="248"/>
        <end position="448"/>
    </location>
</feature>
<dbReference type="InterPro" id="IPR013762">
    <property type="entry name" value="Integrase-like_cat_sf"/>
</dbReference>